<dbReference type="InterPro" id="IPR007527">
    <property type="entry name" value="Znf_SWIM"/>
</dbReference>
<dbReference type="OrthoDB" id="646615at2759"/>
<dbReference type="Proteomes" id="UP000008810">
    <property type="component" value="Chromosome 3"/>
</dbReference>
<dbReference type="InParanoid" id="A0A2K2CXL8"/>
<dbReference type="PANTHER" id="PTHR47482:SF5">
    <property type="entry name" value="FAR1 DOMAIN-CONTAINING PROTEIN"/>
    <property type="match status" value="1"/>
</dbReference>
<evidence type="ECO:0000313" key="3">
    <source>
        <dbReference type="EMBL" id="PNT66771.1"/>
    </source>
</evidence>
<dbReference type="Pfam" id="PF10551">
    <property type="entry name" value="MULE"/>
    <property type="match status" value="1"/>
</dbReference>
<gene>
    <name evidence="3" type="ORF">BRADI_3g16812v3</name>
</gene>
<reference evidence="3" key="2">
    <citation type="submission" date="2017-06" db="EMBL/GenBank/DDBJ databases">
        <title>WGS assembly of Brachypodium distachyon.</title>
        <authorList>
            <consortium name="The International Brachypodium Initiative"/>
            <person name="Lucas S."/>
            <person name="Harmon-Smith M."/>
            <person name="Lail K."/>
            <person name="Tice H."/>
            <person name="Grimwood J."/>
            <person name="Bruce D."/>
            <person name="Barry K."/>
            <person name="Shu S."/>
            <person name="Lindquist E."/>
            <person name="Wang M."/>
            <person name="Pitluck S."/>
            <person name="Vogel J.P."/>
            <person name="Garvin D.F."/>
            <person name="Mockler T.C."/>
            <person name="Schmutz J."/>
            <person name="Rokhsar D."/>
            <person name="Bevan M.W."/>
        </authorList>
    </citation>
    <scope>NUCLEOTIDE SEQUENCE</scope>
    <source>
        <strain evidence="3">Bd21</strain>
    </source>
</reference>
<evidence type="ECO:0000256" key="1">
    <source>
        <dbReference type="PROSITE-ProRule" id="PRU00325"/>
    </source>
</evidence>
<dbReference type="InterPro" id="IPR018289">
    <property type="entry name" value="MULE_transposase_dom"/>
</dbReference>
<dbReference type="InterPro" id="IPR004330">
    <property type="entry name" value="FAR1_DNA_bnd_dom"/>
</dbReference>
<dbReference type="GO" id="GO:0008270">
    <property type="term" value="F:zinc ion binding"/>
    <property type="evidence" value="ECO:0007669"/>
    <property type="project" value="UniProtKB-KW"/>
</dbReference>
<dbReference type="Gramene" id="PNT66771">
    <property type="protein sequence ID" value="PNT66771"/>
    <property type="gene ID" value="BRADI_3g16812v3"/>
</dbReference>
<dbReference type="EMBL" id="CM000882">
    <property type="protein sequence ID" value="PNT66771.1"/>
    <property type="molecule type" value="Genomic_DNA"/>
</dbReference>
<proteinExistence type="predicted"/>
<accession>A0A2K2CXL8</accession>
<reference evidence="4" key="3">
    <citation type="submission" date="2018-08" db="UniProtKB">
        <authorList>
            <consortium name="EnsemblPlants"/>
        </authorList>
    </citation>
    <scope>IDENTIFICATION</scope>
    <source>
        <strain evidence="4">cv. Bd21</strain>
    </source>
</reference>
<dbReference type="PANTHER" id="PTHR47482">
    <property type="entry name" value="OS11G0632001 PROTEIN"/>
    <property type="match status" value="1"/>
</dbReference>
<dbReference type="PROSITE" id="PS50966">
    <property type="entry name" value="ZF_SWIM"/>
    <property type="match status" value="1"/>
</dbReference>
<dbReference type="AlphaFoldDB" id="A0A2K2CXL8"/>
<dbReference type="Pfam" id="PF03101">
    <property type="entry name" value="FAR1"/>
    <property type="match status" value="1"/>
</dbReference>
<reference evidence="3 4" key="1">
    <citation type="journal article" date="2010" name="Nature">
        <title>Genome sequencing and analysis of the model grass Brachypodium distachyon.</title>
        <authorList>
            <consortium name="International Brachypodium Initiative"/>
        </authorList>
    </citation>
    <scope>NUCLEOTIDE SEQUENCE [LARGE SCALE GENOMIC DNA]</scope>
    <source>
        <strain evidence="3 4">Bd21</strain>
    </source>
</reference>
<evidence type="ECO:0000259" key="2">
    <source>
        <dbReference type="PROSITE" id="PS50966"/>
    </source>
</evidence>
<feature type="non-terminal residue" evidence="3">
    <location>
        <position position="1"/>
    </location>
</feature>
<organism evidence="3">
    <name type="scientific">Brachypodium distachyon</name>
    <name type="common">Purple false brome</name>
    <name type="synonym">Trachynia distachya</name>
    <dbReference type="NCBI Taxonomy" id="15368"/>
    <lineage>
        <taxon>Eukaryota</taxon>
        <taxon>Viridiplantae</taxon>
        <taxon>Streptophyta</taxon>
        <taxon>Embryophyta</taxon>
        <taxon>Tracheophyta</taxon>
        <taxon>Spermatophyta</taxon>
        <taxon>Magnoliopsida</taxon>
        <taxon>Liliopsida</taxon>
        <taxon>Poales</taxon>
        <taxon>Poaceae</taxon>
        <taxon>BOP clade</taxon>
        <taxon>Pooideae</taxon>
        <taxon>Stipodae</taxon>
        <taxon>Brachypodieae</taxon>
        <taxon>Brachypodium</taxon>
    </lineage>
</organism>
<keyword evidence="5" id="KW-1185">Reference proteome</keyword>
<keyword evidence="1" id="KW-0862">Zinc</keyword>
<keyword evidence="1" id="KW-0479">Metal-binding</keyword>
<dbReference type="FunCoup" id="A0A2K2CXL8">
    <property type="interactions" value="24"/>
</dbReference>
<feature type="domain" description="SWIM-type" evidence="2">
    <location>
        <begin position="551"/>
        <end position="587"/>
    </location>
</feature>
<evidence type="ECO:0000313" key="4">
    <source>
        <dbReference type="EnsemblPlants" id="PNT66771"/>
    </source>
</evidence>
<name>A0A2K2CXL8_BRADI</name>
<keyword evidence="1" id="KW-0863">Zinc-finger</keyword>
<dbReference type="EnsemblPlants" id="PNT66771">
    <property type="protein sequence ID" value="PNT66771"/>
    <property type="gene ID" value="BRADI_3g16812v3"/>
</dbReference>
<feature type="non-terminal residue" evidence="3">
    <location>
        <position position="662"/>
    </location>
</feature>
<sequence length="662" mass="76180">SLEEWSEVGAVSVEESGLSASSRRKKFDAGPAVRLPVPGRCSPLENALRGFAHRTSENILLPEIGLCFGSLPEAYEYFNLYSWEVGFGIRYGKSKSYKCKSGPKKDVVYQTMQEIVCGCEGTPKKKNTSSVRCGCRTFIRLLRSEDHGWYIKECRLVHNHKLSWSNGEKMCWPSHKHIDRYTRELVRNLRENNVPLTKVYSILGSYFGSTEDIPFNKRSLENLCKQISKEEANDDVRKTIDLFTKMRDEDPSFVYTADLDSDGRIRTLIWVNGKSKLDYRYFGDAITFDTTYKTNLYGMPFGLFVGVNNHFQSIIFSGVLMRQETIESFEWIFREFTSLMGGKAPITILTDQCRAMEVAIERVFTQTTHRWCKWHVLKMAKERLGSVYTKYKFEAAWEEILEKYDLKEHHFLTPIYESRHRWAKPYFSGVFCAKMTSTQRSESANHMLKGYVPPGAPMHLFVKQYNKLLADRILKEDSENQRTRMGGVVLKTGWPIEKHAATIYTSVMLEMFSEHIFDSAAYNVIEVVPNKKYLTVHSDASRREKWSKVHYEVTISDDGGQYTCECGLAEHMGMICCHSIRVMLRLGVDKVPQAHILKRWTKDASDVLPDHLAHLQKDRGSTRSQSYRHASLHVAALELASIGDKNIDCYHDVLKYILDGTK</sequence>
<protein>
    <recommendedName>
        <fullName evidence="2">SWIM-type domain-containing protein</fullName>
    </recommendedName>
</protein>
<evidence type="ECO:0000313" key="5">
    <source>
        <dbReference type="Proteomes" id="UP000008810"/>
    </source>
</evidence>